<feature type="compositionally biased region" description="Acidic residues" evidence="11">
    <location>
        <begin position="232"/>
        <end position="247"/>
    </location>
</feature>
<proteinExistence type="inferred from homology"/>
<feature type="domain" description="C2H2-type" evidence="12">
    <location>
        <begin position="360"/>
        <end position="389"/>
    </location>
</feature>
<comment type="subcellular location">
    <subcellularLocation>
        <location evidence="1">Nucleus</location>
    </subcellularLocation>
</comment>
<dbReference type="EMBL" id="CAXITT010000314">
    <property type="protein sequence ID" value="CAL1538813.1"/>
    <property type="molecule type" value="Genomic_DNA"/>
</dbReference>
<gene>
    <name evidence="13" type="ORF">GSLYS_00012634001</name>
</gene>
<sequence>MQQIRNSEALMVQAVQGGTTSVSQQLDIKPSQLQLTSGKGLTPHRLSDALLSQQSGRVHVSSGVTDSLIGQSQDSYLPQGAVHVSDAMIGQDRLMSTSMSDALLGRQMSFTEGVMGTSGEHTLIQGIQLHAGSMSDGVHQNVIVHAMTPLQGHQQGKSHGLNLANPTTFVTSDGQRVTVQAVNVHGQGPSQELSLVDEEDQKYTLPGDDTRMVNITHLEQNPSMGHHSNSLDGDEDEDDDDDNEDVDTQNLLPIAEMERQQEGTDRQHICTICLKGFKRAAHLKEHMHTHGPGPVPKKPKATPHKCAVCDKAFQKPSQVERHMRIHTGERPYRCNICGKAFNQKNALQVHLRKHSGEKPHVCPYCSSSFVQSGNLKTHIKRAHHTDMVSSMNISRASVESAQGGQEVRGHVLSSDQEVRGHVLSSELEEAHAGISGGEVNVGSEVGMEEMDLGEDVDMFVQI</sequence>
<feature type="region of interest" description="Disordered" evidence="11">
    <location>
        <begin position="219"/>
        <end position="251"/>
    </location>
</feature>
<keyword evidence="14" id="KW-1185">Reference proteome</keyword>
<evidence type="ECO:0000256" key="7">
    <source>
        <dbReference type="ARBA" id="ARBA00023015"/>
    </source>
</evidence>
<dbReference type="FunFam" id="3.30.160.60:FF:000110">
    <property type="entry name" value="Zinc finger protein-like"/>
    <property type="match status" value="1"/>
</dbReference>
<name>A0AAV2I175_LYMST</name>
<dbReference type="FunFam" id="3.30.160.60:FF:000193">
    <property type="entry name" value="Zinc finger protein 300"/>
    <property type="match status" value="1"/>
</dbReference>
<keyword evidence="9" id="KW-0539">Nucleus</keyword>
<evidence type="ECO:0000256" key="4">
    <source>
        <dbReference type="ARBA" id="ARBA00022737"/>
    </source>
</evidence>
<feature type="compositionally biased region" description="Polar residues" evidence="11">
    <location>
        <begin position="219"/>
        <end position="231"/>
    </location>
</feature>
<keyword evidence="7" id="KW-0805">Transcription regulation</keyword>
<dbReference type="GO" id="GO:0000981">
    <property type="term" value="F:DNA-binding transcription factor activity, RNA polymerase II-specific"/>
    <property type="evidence" value="ECO:0007669"/>
    <property type="project" value="TreeGrafter"/>
</dbReference>
<feature type="domain" description="C2H2-type" evidence="12">
    <location>
        <begin position="304"/>
        <end position="331"/>
    </location>
</feature>
<comment type="similarity">
    <text evidence="2">Belongs to the krueppel C2H2-type zinc-finger protein family.</text>
</comment>
<dbReference type="GO" id="GO:0008270">
    <property type="term" value="F:zinc ion binding"/>
    <property type="evidence" value="ECO:0007669"/>
    <property type="project" value="UniProtKB-KW"/>
</dbReference>
<accession>A0AAV2I175</accession>
<protein>
    <recommendedName>
        <fullName evidence="12">C2H2-type domain-containing protein</fullName>
    </recommendedName>
</protein>
<evidence type="ECO:0000256" key="6">
    <source>
        <dbReference type="ARBA" id="ARBA00022833"/>
    </source>
</evidence>
<dbReference type="PROSITE" id="PS50157">
    <property type="entry name" value="ZINC_FINGER_C2H2_2"/>
    <property type="match status" value="4"/>
</dbReference>
<dbReference type="GO" id="GO:0005634">
    <property type="term" value="C:nucleus"/>
    <property type="evidence" value="ECO:0007669"/>
    <property type="project" value="UniProtKB-SubCell"/>
</dbReference>
<dbReference type="SUPFAM" id="SSF57667">
    <property type="entry name" value="beta-beta-alpha zinc fingers"/>
    <property type="match status" value="3"/>
</dbReference>
<evidence type="ECO:0000256" key="9">
    <source>
        <dbReference type="ARBA" id="ARBA00023242"/>
    </source>
</evidence>
<dbReference type="PANTHER" id="PTHR24394:SF29">
    <property type="entry name" value="MYONEURIN"/>
    <property type="match status" value="1"/>
</dbReference>
<dbReference type="InterPro" id="IPR036236">
    <property type="entry name" value="Znf_C2H2_sf"/>
</dbReference>
<dbReference type="InterPro" id="IPR013087">
    <property type="entry name" value="Znf_C2H2_type"/>
</dbReference>
<reference evidence="13 14" key="1">
    <citation type="submission" date="2024-04" db="EMBL/GenBank/DDBJ databases">
        <authorList>
            <consortium name="Genoscope - CEA"/>
            <person name="William W."/>
        </authorList>
    </citation>
    <scope>NUCLEOTIDE SEQUENCE [LARGE SCALE GENOMIC DNA]</scope>
</reference>
<evidence type="ECO:0000256" key="1">
    <source>
        <dbReference type="ARBA" id="ARBA00004123"/>
    </source>
</evidence>
<comment type="caution">
    <text evidence="13">The sequence shown here is derived from an EMBL/GenBank/DDBJ whole genome shotgun (WGS) entry which is preliminary data.</text>
</comment>
<keyword evidence="4" id="KW-0677">Repeat</keyword>
<evidence type="ECO:0000313" key="13">
    <source>
        <dbReference type="EMBL" id="CAL1538813.1"/>
    </source>
</evidence>
<dbReference type="AlphaFoldDB" id="A0AAV2I175"/>
<dbReference type="PANTHER" id="PTHR24394">
    <property type="entry name" value="ZINC FINGER PROTEIN"/>
    <property type="match status" value="1"/>
</dbReference>
<dbReference type="Proteomes" id="UP001497497">
    <property type="component" value="Unassembled WGS sequence"/>
</dbReference>
<keyword evidence="3" id="KW-0479">Metal-binding</keyword>
<dbReference type="Pfam" id="PF00096">
    <property type="entry name" value="zf-C2H2"/>
    <property type="match status" value="2"/>
</dbReference>
<dbReference type="SMART" id="SM00355">
    <property type="entry name" value="ZnF_C2H2"/>
    <property type="match status" value="4"/>
</dbReference>
<evidence type="ECO:0000256" key="10">
    <source>
        <dbReference type="PROSITE-ProRule" id="PRU00042"/>
    </source>
</evidence>
<dbReference type="FunFam" id="3.30.160.60:FF:000290">
    <property type="entry name" value="Zinc finger protein 697 isoform X1"/>
    <property type="match status" value="1"/>
</dbReference>
<keyword evidence="6" id="KW-0862">Zinc</keyword>
<evidence type="ECO:0000256" key="11">
    <source>
        <dbReference type="SAM" id="MobiDB-lite"/>
    </source>
</evidence>
<organism evidence="13 14">
    <name type="scientific">Lymnaea stagnalis</name>
    <name type="common">Great pond snail</name>
    <name type="synonym">Helix stagnalis</name>
    <dbReference type="NCBI Taxonomy" id="6523"/>
    <lineage>
        <taxon>Eukaryota</taxon>
        <taxon>Metazoa</taxon>
        <taxon>Spiralia</taxon>
        <taxon>Lophotrochozoa</taxon>
        <taxon>Mollusca</taxon>
        <taxon>Gastropoda</taxon>
        <taxon>Heterobranchia</taxon>
        <taxon>Euthyneura</taxon>
        <taxon>Panpulmonata</taxon>
        <taxon>Hygrophila</taxon>
        <taxon>Lymnaeoidea</taxon>
        <taxon>Lymnaeidae</taxon>
        <taxon>Lymnaea</taxon>
    </lineage>
</organism>
<keyword evidence="5 10" id="KW-0863">Zinc-finger</keyword>
<evidence type="ECO:0000256" key="8">
    <source>
        <dbReference type="ARBA" id="ARBA00023163"/>
    </source>
</evidence>
<feature type="domain" description="C2H2-type" evidence="12">
    <location>
        <begin position="268"/>
        <end position="290"/>
    </location>
</feature>
<evidence type="ECO:0000259" key="12">
    <source>
        <dbReference type="PROSITE" id="PS50157"/>
    </source>
</evidence>
<evidence type="ECO:0000256" key="3">
    <source>
        <dbReference type="ARBA" id="ARBA00022723"/>
    </source>
</evidence>
<dbReference type="Pfam" id="PF13465">
    <property type="entry name" value="zf-H2C2_2"/>
    <property type="match status" value="1"/>
</dbReference>
<dbReference type="PROSITE" id="PS00028">
    <property type="entry name" value="ZINC_FINGER_C2H2_1"/>
    <property type="match status" value="4"/>
</dbReference>
<keyword evidence="8" id="KW-0804">Transcription</keyword>
<evidence type="ECO:0000256" key="5">
    <source>
        <dbReference type="ARBA" id="ARBA00022771"/>
    </source>
</evidence>
<evidence type="ECO:0000256" key="2">
    <source>
        <dbReference type="ARBA" id="ARBA00006991"/>
    </source>
</evidence>
<feature type="domain" description="C2H2-type" evidence="12">
    <location>
        <begin position="332"/>
        <end position="359"/>
    </location>
</feature>
<evidence type="ECO:0000313" key="14">
    <source>
        <dbReference type="Proteomes" id="UP001497497"/>
    </source>
</evidence>
<dbReference type="Gene3D" id="3.30.160.60">
    <property type="entry name" value="Classic Zinc Finger"/>
    <property type="match status" value="4"/>
</dbReference>